<comment type="caution">
    <text evidence="1">The sequence shown here is derived from an EMBL/GenBank/DDBJ whole genome shotgun (WGS) entry which is preliminary data.</text>
</comment>
<name>A0ACC1ABV9_9ROSI</name>
<evidence type="ECO:0000313" key="2">
    <source>
        <dbReference type="Proteomes" id="UP001164250"/>
    </source>
</evidence>
<dbReference type="EMBL" id="CM047907">
    <property type="protein sequence ID" value="KAJ0083767.1"/>
    <property type="molecule type" value="Genomic_DNA"/>
</dbReference>
<keyword evidence="2" id="KW-1185">Reference proteome</keyword>
<gene>
    <name evidence="1" type="ORF">Patl1_29919</name>
</gene>
<organism evidence="1 2">
    <name type="scientific">Pistacia atlantica</name>
    <dbReference type="NCBI Taxonomy" id="434234"/>
    <lineage>
        <taxon>Eukaryota</taxon>
        <taxon>Viridiplantae</taxon>
        <taxon>Streptophyta</taxon>
        <taxon>Embryophyta</taxon>
        <taxon>Tracheophyta</taxon>
        <taxon>Spermatophyta</taxon>
        <taxon>Magnoliopsida</taxon>
        <taxon>eudicotyledons</taxon>
        <taxon>Gunneridae</taxon>
        <taxon>Pentapetalae</taxon>
        <taxon>rosids</taxon>
        <taxon>malvids</taxon>
        <taxon>Sapindales</taxon>
        <taxon>Anacardiaceae</taxon>
        <taxon>Pistacia</taxon>
    </lineage>
</organism>
<accession>A0ACC1ABV9</accession>
<reference evidence="2" key="1">
    <citation type="journal article" date="2023" name="G3 (Bethesda)">
        <title>Genome assembly and association tests identify interacting loci associated with vigor, precocity, and sex in interspecific pistachio rootstocks.</title>
        <authorList>
            <person name="Palmer W."/>
            <person name="Jacygrad E."/>
            <person name="Sagayaradj S."/>
            <person name="Cavanaugh K."/>
            <person name="Han R."/>
            <person name="Bertier L."/>
            <person name="Beede B."/>
            <person name="Kafkas S."/>
            <person name="Golino D."/>
            <person name="Preece J."/>
            <person name="Michelmore R."/>
        </authorList>
    </citation>
    <scope>NUCLEOTIDE SEQUENCE [LARGE SCALE GENOMIC DNA]</scope>
</reference>
<dbReference type="Proteomes" id="UP001164250">
    <property type="component" value="Chromosome 11"/>
</dbReference>
<protein>
    <submittedName>
        <fullName evidence="1">Uncharacterized protein</fullName>
    </submittedName>
</protein>
<evidence type="ECO:0000313" key="1">
    <source>
        <dbReference type="EMBL" id="KAJ0083767.1"/>
    </source>
</evidence>
<proteinExistence type="predicted"/>
<sequence length="310" mass="33401">MSSSRYLVAAVFCAFVLQGSVTQAQLSSNFYDETCPNASSIIQGVLVQAFQSDPRIGASLIRLHFHDCFVQGCDASILLDSTDTIVSEKGAFGNNNSARGFNSGGPSWTNLLGRRDSTTANITLANENLPAPTLTLEELKQKFINVGLNGDTDLVSLSGGHTFGRSQCQFFIQRLYNFNGTNQPDPTLDTTFLQALQALCPQGGNGSVLTNLDVSTPDTFDNNYFTNLQENKGLLQTDQELFSTAGADTVDIVNLYGSNQTAFFERFVVSMIRMGNLSVLTGSEGEIRLNCSRVNGISSLSSGDDLVSSF</sequence>